<name>A0A499UZB9_9ACTN</name>
<evidence type="ECO:0000313" key="2">
    <source>
        <dbReference type="Proteomes" id="UP000463951"/>
    </source>
</evidence>
<dbReference type="PANTHER" id="PTHR10000:SF8">
    <property type="entry name" value="HAD SUPERFAMILY HYDROLASE-LIKE, TYPE 3"/>
    <property type="match status" value="1"/>
</dbReference>
<dbReference type="Gene3D" id="3.40.50.1000">
    <property type="entry name" value="HAD superfamily/HAD-like"/>
    <property type="match status" value="1"/>
</dbReference>
<dbReference type="Gene3D" id="3.30.1240.10">
    <property type="match status" value="1"/>
</dbReference>
<dbReference type="GO" id="GO:0005829">
    <property type="term" value="C:cytosol"/>
    <property type="evidence" value="ECO:0007669"/>
    <property type="project" value="TreeGrafter"/>
</dbReference>
<dbReference type="EMBL" id="AP019620">
    <property type="protein sequence ID" value="BBJ47334.1"/>
    <property type="molecule type" value="Genomic_DNA"/>
</dbReference>
<evidence type="ECO:0000313" key="1">
    <source>
        <dbReference type="EMBL" id="BBJ47334.1"/>
    </source>
</evidence>
<dbReference type="Pfam" id="PF08282">
    <property type="entry name" value="Hydrolase_3"/>
    <property type="match status" value="1"/>
</dbReference>
<organism evidence="1 2">
    <name type="scientific">Streptomyces antimycoticus</name>
    <dbReference type="NCBI Taxonomy" id="68175"/>
    <lineage>
        <taxon>Bacteria</taxon>
        <taxon>Bacillati</taxon>
        <taxon>Actinomycetota</taxon>
        <taxon>Actinomycetes</taxon>
        <taxon>Kitasatosporales</taxon>
        <taxon>Streptomycetaceae</taxon>
        <taxon>Streptomyces</taxon>
        <taxon>Streptomyces violaceusniger group</taxon>
    </lineage>
</organism>
<reference evidence="1 2" key="1">
    <citation type="journal article" date="2020" name="Int. J. Syst. Evol. Microbiol.">
        <title>Reclassification of Streptomyces castelarensis and Streptomyces sporoclivatus as later heterotypic synonyms of Streptomyces antimycoticus.</title>
        <authorList>
            <person name="Komaki H."/>
            <person name="Tamura T."/>
        </authorList>
    </citation>
    <scope>NUCLEOTIDE SEQUENCE [LARGE SCALE GENOMIC DNA]</scope>
    <source>
        <strain evidence="1 2">NBRC 100767</strain>
    </source>
</reference>
<dbReference type="PANTHER" id="PTHR10000">
    <property type="entry name" value="PHOSPHOSERINE PHOSPHATASE"/>
    <property type="match status" value="1"/>
</dbReference>
<dbReference type="Proteomes" id="UP000463951">
    <property type="component" value="Chromosome"/>
</dbReference>
<dbReference type="GO" id="GO:0000287">
    <property type="term" value="F:magnesium ion binding"/>
    <property type="evidence" value="ECO:0007669"/>
    <property type="project" value="TreeGrafter"/>
</dbReference>
<dbReference type="InterPro" id="IPR036412">
    <property type="entry name" value="HAD-like_sf"/>
</dbReference>
<dbReference type="AlphaFoldDB" id="A0A499UZB9"/>
<protein>
    <submittedName>
        <fullName evidence="1">Hydrolase</fullName>
    </submittedName>
</protein>
<dbReference type="GO" id="GO:0016791">
    <property type="term" value="F:phosphatase activity"/>
    <property type="evidence" value="ECO:0007669"/>
    <property type="project" value="UniProtKB-ARBA"/>
</dbReference>
<proteinExistence type="predicted"/>
<accession>A0A499UZB9</accession>
<dbReference type="CDD" id="cd07516">
    <property type="entry name" value="HAD_Pase"/>
    <property type="match status" value="1"/>
</dbReference>
<sequence length="275" mass="28773">MTSPKPAAAPELIATDLDGTLLRSDRTLSERTLRVLSGAGEAGMEVVFVTARPPRFVEALAAEYGLTGTAVCSNGALVYDVDTATVQRSRFLPSETARKVADALSTTVGDIGFAVETGRHLVFAPGFGHLLPEDVAAERPVASVDGLWEWRTPLVKLLAWSATVDADTMLAAAEEAAGDTAQFTHSGGSGLLEVSAPGVTKADTLAQLCRERSIAPRDVIAFGDMPNDMTVLEWAGVGYAMGNAHPAVLQAVPRHTASNEEDGVAAALEEFLTLG</sequence>
<dbReference type="SUPFAM" id="SSF56784">
    <property type="entry name" value="HAD-like"/>
    <property type="match status" value="1"/>
</dbReference>
<keyword evidence="1" id="KW-0378">Hydrolase</keyword>
<dbReference type="InterPro" id="IPR023214">
    <property type="entry name" value="HAD_sf"/>
</dbReference>
<gene>
    <name evidence="1" type="ORF">SSPO_100520</name>
</gene>